<evidence type="ECO:0000313" key="1">
    <source>
        <dbReference type="EMBL" id="CAD1548585.1"/>
    </source>
</evidence>
<dbReference type="AlphaFoldDB" id="A0A6V7JEY4"/>
<gene>
    <name evidence="1" type="ORF">BBRV_LOCUS46329</name>
</gene>
<proteinExistence type="predicted"/>
<sequence>MQEYGRAYHECRVVFFTAGQYKLDIQCSSQRAVTNSNTMCSDMMDAGHIWRYIPPIEIAVDDC</sequence>
<dbReference type="EMBL" id="CADCXW020000015">
    <property type="protein sequence ID" value="CAD1548585.1"/>
    <property type="molecule type" value="Genomic_DNA"/>
</dbReference>
<reference evidence="1" key="1">
    <citation type="submission" date="2020-07" db="EMBL/GenBank/DDBJ databases">
        <authorList>
            <person name="Ferguson B K."/>
        </authorList>
    </citation>
    <scope>NUCLEOTIDE SEQUENCE</scope>
    <source>
        <strain evidence="1">L06</strain>
    </source>
</reference>
<accession>A0A6V7JEY4</accession>
<name>A0A6V7JEY4_9HYME</name>
<organism evidence="1">
    <name type="scientific">Bracon brevicornis</name>
    <dbReference type="NCBI Taxonomy" id="1563983"/>
    <lineage>
        <taxon>Eukaryota</taxon>
        <taxon>Metazoa</taxon>
        <taxon>Ecdysozoa</taxon>
        <taxon>Arthropoda</taxon>
        <taxon>Hexapoda</taxon>
        <taxon>Insecta</taxon>
        <taxon>Pterygota</taxon>
        <taxon>Neoptera</taxon>
        <taxon>Endopterygota</taxon>
        <taxon>Hymenoptera</taxon>
        <taxon>Apocrita</taxon>
        <taxon>Ichneumonoidea</taxon>
        <taxon>Braconidae</taxon>
        <taxon>Braconinae</taxon>
        <taxon>Bracon</taxon>
    </lineage>
</organism>
<protein>
    <submittedName>
        <fullName evidence="1">Uncharacterized protein</fullName>
    </submittedName>
</protein>